<evidence type="ECO:0000256" key="10">
    <source>
        <dbReference type="ARBA" id="ARBA00023136"/>
    </source>
</evidence>
<keyword evidence="11" id="KW-0275">Fatty acid biosynthesis</keyword>
<keyword evidence="7" id="KW-0560">Oxidoreductase</keyword>
<evidence type="ECO:0000256" key="9">
    <source>
        <dbReference type="ARBA" id="ARBA00023098"/>
    </source>
</evidence>
<protein>
    <submittedName>
        <fullName evidence="15">Acyl-CoA desaturase</fullName>
    </submittedName>
</protein>
<comment type="subcellular location">
    <subcellularLocation>
        <location evidence="1">Membrane</location>
        <topology evidence="1">Multi-pass membrane protein</topology>
    </subcellularLocation>
</comment>
<keyword evidence="10 13" id="KW-0472">Membrane</keyword>
<dbReference type="InterPro" id="IPR015876">
    <property type="entry name" value="Acyl-CoA_DS"/>
</dbReference>
<keyword evidence="12" id="KW-0175">Coiled coil</keyword>
<sequence length="389" mass="45944">MQSSSKKPPIIWTNLLVLGLPVLITFTVVPWYGFTYGYDLFEWVWLFILITFCEMSITAGYHRLWSHKAYQAHPILKFVFALGGACALQNHCIVWASDHRRHHLYVDDNDKDPYSAKLGFWYSHFGWMIREYESVKDDFSNVDDLFKEPILVWQKKYYLPLTLLMNLGLPLLLGYLHGDIWGALLLLGFLRLVLSQHFTYLINSAAHIWGSRQYDPNQTARDNSFIALLTYGEGYHNYHHTFAWDYRNGIKWYHYDPTKWFIKACSWLKLTSNLRACSSWRQEITRVEVQYQSALAKCEKLIDPALWRKQLESEYQSLLQTLNHWAELKQQWYERKSKTLQDKFQELDAAHIQQAYNELKISLKNQRKNWNALLQDFSALPALAQPQGN</sequence>
<feature type="transmembrane region" description="Helical" evidence="13">
    <location>
        <begin position="157"/>
        <end position="175"/>
    </location>
</feature>
<keyword evidence="4 13" id="KW-0812">Transmembrane</keyword>
<comment type="caution">
    <text evidence="15">The sequence shown here is derived from an EMBL/GenBank/DDBJ whole genome shotgun (WGS) entry which is preliminary data.</text>
</comment>
<evidence type="ECO:0000256" key="7">
    <source>
        <dbReference type="ARBA" id="ARBA00023002"/>
    </source>
</evidence>
<evidence type="ECO:0000256" key="1">
    <source>
        <dbReference type="ARBA" id="ARBA00004141"/>
    </source>
</evidence>
<keyword evidence="6 13" id="KW-1133">Transmembrane helix</keyword>
<evidence type="ECO:0000256" key="2">
    <source>
        <dbReference type="ARBA" id="ARBA00008749"/>
    </source>
</evidence>
<dbReference type="EMBL" id="NVWI01000007">
    <property type="protein sequence ID" value="PCJ40934.1"/>
    <property type="molecule type" value="Genomic_DNA"/>
</dbReference>
<evidence type="ECO:0000256" key="11">
    <source>
        <dbReference type="ARBA" id="ARBA00023160"/>
    </source>
</evidence>
<proteinExistence type="inferred from homology"/>
<dbReference type="GO" id="GO:0016717">
    <property type="term" value="F:oxidoreductase activity, acting on paired donors, with oxidation of a pair of donors resulting in the reduction of molecular oxygen to two molecules of water"/>
    <property type="evidence" value="ECO:0007669"/>
    <property type="project" value="InterPro"/>
</dbReference>
<feature type="transmembrane region" description="Helical" evidence="13">
    <location>
        <begin position="40"/>
        <end position="61"/>
    </location>
</feature>
<keyword evidence="5" id="KW-0276">Fatty acid metabolism</keyword>
<gene>
    <name evidence="15" type="ORF">COA71_10060</name>
</gene>
<dbReference type="InterPro" id="IPR005804">
    <property type="entry name" value="FA_desaturase_dom"/>
</dbReference>
<dbReference type="PANTHER" id="PTHR11351:SF31">
    <property type="entry name" value="DESATURASE 1, ISOFORM A-RELATED"/>
    <property type="match status" value="1"/>
</dbReference>
<feature type="transmembrane region" description="Helical" evidence="13">
    <location>
        <begin position="12"/>
        <end position="34"/>
    </location>
</feature>
<dbReference type="Proteomes" id="UP000228987">
    <property type="component" value="Unassembled WGS sequence"/>
</dbReference>
<evidence type="ECO:0000256" key="5">
    <source>
        <dbReference type="ARBA" id="ARBA00022832"/>
    </source>
</evidence>
<feature type="coiled-coil region" evidence="12">
    <location>
        <begin position="308"/>
        <end position="369"/>
    </location>
</feature>
<feature type="domain" description="Fatty acid desaturase" evidence="14">
    <location>
        <begin position="44"/>
        <end position="262"/>
    </location>
</feature>
<dbReference type="PANTHER" id="PTHR11351">
    <property type="entry name" value="ACYL-COA DESATURASE"/>
    <property type="match status" value="1"/>
</dbReference>
<evidence type="ECO:0000256" key="13">
    <source>
        <dbReference type="SAM" id="Phobius"/>
    </source>
</evidence>
<evidence type="ECO:0000256" key="4">
    <source>
        <dbReference type="ARBA" id="ARBA00022692"/>
    </source>
</evidence>
<keyword evidence="9" id="KW-0443">Lipid metabolism</keyword>
<evidence type="ECO:0000313" key="16">
    <source>
        <dbReference type="Proteomes" id="UP000228987"/>
    </source>
</evidence>
<evidence type="ECO:0000256" key="6">
    <source>
        <dbReference type="ARBA" id="ARBA00022989"/>
    </source>
</evidence>
<accession>A0A2A5CAM3</accession>
<dbReference type="GO" id="GO:0006633">
    <property type="term" value="P:fatty acid biosynthetic process"/>
    <property type="evidence" value="ECO:0007669"/>
    <property type="project" value="UniProtKB-KW"/>
</dbReference>
<evidence type="ECO:0000256" key="3">
    <source>
        <dbReference type="ARBA" id="ARBA00022516"/>
    </source>
</evidence>
<dbReference type="CDD" id="cd03505">
    <property type="entry name" value="Delta9-FADS-like"/>
    <property type="match status" value="1"/>
</dbReference>
<dbReference type="AlphaFoldDB" id="A0A2A5CAM3"/>
<keyword evidence="8" id="KW-0408">Iron</keyword>
<comment type="similarity">
    <text evidence="2">Belongs to the fatty acid desaturase type 2 family.</text>
</comment>
<dbReference type="PRINTS" id="PR00075">
    <property type="entry name" value="FACDDSATRASE"/>
</dbReference>
<name>A0A2A5CAM3_9GAMM</name>
<evidence type="ECO:0000256" key="8">
    <source>
        <dbReference type="ARBA" id="ARBA00023004"/>
    </source>
</evidence>
<dbReference type="Pfam" id="PF00487">
    <property type="entry name" value="FA_desaturase"/>
    <property type="match status" value="1"/>
</dbReference>
<dbReference type="GO" id="GO:0016020">
    <property type="term" value="C:membrane"/>
    <property type="evidence" value="ECO:0007669"/>
    <property type="project" value="UniProtKB-SubCell"/>
</dbReference>
<keyword evidence="3" id="KW-0444">Lipid biosynthesis</keyword>
<organism evidence="15 16">
    <name type="scientific">SAR86 cluster bacterium</name>
    <dbReference type="NCBI Taxonomy" id="2030880"/>
    <lineage>
        <taxon>Bacteria</taxon>
        <taxon>Pseudomonadati</taxon>
        <taxon>Pseudomonadota</taxon>
        <taxon>Gammaproteobacteria</taxon>
        <taxon>SAR86 cluster</taxon>
    </lineage>
</organism>
<evidence type="ECO:0000256" key="12">
    <source>
        <dbReference type="SAM" id="Coils"/>
    </source>
</evidence>
<reference evidence="16" key="1">
    <citation type="submission" date="2017-08" db="EMBL/GenBank/DDBJ databases">
        <title>A dynamic microbial community with high functional redundancy inhabits the cold, oxic subseafloor aquifer.</title>
        <authorList>
            <person name="Tully B.J."/>
            <person name="Wheat C.G."/>
            <person name="Glazer B.T."/>
            <person name="Huber J.A."/>
        </authorList>
    </citation>
    <scope>NUCLEOTIDE SEQUENCE [LARGE SCALE GENOMIC DNA]</scope>
</reference>
<evidence type="ECO:0000313" key="15">
    <source>
        <dbReference type="EMBL" id="PCJ40934.1"/>
    </source>
</evidence>
<evidence type="ECO:0000259" key="14">
    <source>
        <dbReference type="Pfam" id="PF00487"/>
    </source>
</evidence>